<evidence type="ECO:0000313" key="2">
    <source>
        <dbReference type="Proteomes" id="UP000050700"/>
    </source>
</evidence>
<dbReference type="AlphaFoldDB" id="A0A158SWJ2"/>
<dbReference type="RefSeq" id="WP_370684063.1">
    <property type="nucleotide sequence ID" value="NZ_AP018772.1"/>
</dbReference>
<comment type="caution">
    <text evidence="1">The sequence shown here is derived from an EMBL/GenBank/DDBJ whole genome shotgun (WGS) entry which is preliminary data.</text>
</comment>
<protein>
    <submittedName>
        <fullName evidence="1">Uncharacterized protein</fullName>
    </submittedName>
</protein>
<gene>
    <name evidence="1" type="ORF">NTHI1209_00840</name>
</gene>
<proteinExistence type="predicted"/>
<name>A0A158SWJ2_HAEIF</name>
<reference evidence="1 2" key="1">
    <citation type="submission" date="2014-05" db="EMBL/GenBank/DDBJ databases">
        <title>Methylome analysis of the phasevarions of Haemophilus influenzae.</title>
        <authorList>
            <person name="Atack J.M."/>
            <person name="Fox K.L."/>
            <person name="Power P.M."/>
            <person name="Clark T."/>
            <person name="Jurcisek J."/>
            <person name="Korlach J."/>
            <person name="Bakaletz L.O."/>
            <person name="Jennings M.P."/>
        </authorList>
    </citation>
    <scope>NUCLEOTIDE SEQUENCE [LARGE SCALE GENOMIC DNA]</scope>
    <source>
        <strain evidence="1 2">1209</strain>
    </source>
</reference>
<dbReference type="PATRIC" id="fig|727.582.peg.770"/>
<dbReference type="Proteomes" id="UP000050700">
    <property type="component" value="Unassembled WGS sequence"/>
</dbReference>
<accession>A0A158SWJ2</accession>
<dbReference type="EMBL" id="JMQP01000002">
    <property type="protein sequence ID" value="KIS35236.1"/>
    <property type="molecule type" value="Genomic_DNA"/>
</dbReference>
<organism evidence="1 2">
    <name type="scientific">Haemophilus influenzae</name>
    <dbReference type="NCBI Taxonomy" id="727"/>
    <lineage>
        <taxon>Bacteria</taxon>
        <taxon>Pseudomonadati</taxon>
        <taxon>Pseudomonadota</taxon>
        <taxon>Gammaproteobacteria</taxon>
        <taxon>Pasteurellales</taxon>
        <taxon>Pasteurellaceae</taxon>
        <taxon>Haemophilus</taxon>
    </lineage>
</organism>
<evidence type="ECO:0000313" key="1">
    <source>
        <dbReference type="EMBL" id="KIS35236.1"/>
    </source>
</evidence>
<sequence>MIKLINPMSQCSAGKLKMPAGESTIFTILKIKLDDLLLEKNCIWS</sequence>